<organism evidence="1 2">
    <name type="scientific">Gymnopus androsaceus JB14</name>
    <dbReference type="NCBI Taxonomy" id="1447944"/>
    <lineage>
        <taxon>Eukaryota</taxon>
        <taxon>Fungi</taxon>
        <taxon>Dikarya</taxon>
        <taxon>Basidiomycota</taxon>
        <taxon>Agaricomycotina</taxon>
        <taxon>Agaricomycetes</taxon>
        <taxon>Agaricomycetidae</taxon>
        <taxon>Agaricales</taxon>
        <taxon>Marasmiineae</taxon>
        <taxon>Omphalotaceae</taxon>
        <taxon>Gymnopus</taxon>
    </lineage>
</organism>
<dbReference type="AlphaFoldDB" id="A0A6A4H5N6"/>
<dbReference type="EMBL" id="ML769572">
    <property type="protein sequence ID" value="KAE9393431.1"/>
    <property type="molecule type" value="Genomic_DNA"/>
</dbReference>
<dbReference type="Proteomes" id="UP000799118">
    <property type="component" value="Unassembled WGS sequence"/>
</dbReference>
<keyword evidence="2" id="KW-1185">Reference proteome</keyword>
<evidence type="ECO:0000313" key="2">
    <source>
        <dbReference type="Proteomes" id="UP000799118"/>
    </source>
</evidence>
<proteinExistence type="predicted"/>
<protein>
    <submittedName>
        <fullName evidence="1">Uncharacterized protein</fullName>
    </submittedName>
</protein>
<dbReference type="OrthoDB" id="2423701at2759"/>
<sequence length="100" mass="11689">MQMIWELMPDSSDYAHFVRSSKLYIDTAECYAVDDENHATVLVYALEMMCQTPHISKPAQVLPILGHLRLARSHLGQERRDKKVEELLNWEYELPRMDVA</sequence>
<name>A0A6A4H5N6_9AGAR</name>
<accession>A0A6A4H5N6</accession>
<gene>
    <name evidence="1" type="ORF">BT96DRAFT_924049</name>
</gene>
<evidence type="ECO:0000313" key="1">
    <source>
        <dbReference type="EMBL" id="KAE9393431.1"/>
    </source>
</evidence>
<reference evidence="1" key="1">
    <citation type="journal article" date="2019" name="Environ. Microbiol.">
        <title>Fungal ecological strategies reflected in gene transcription - a case study of two litter decomposers.</title>
        <authorList>
            <person name="Barbi F."/>
            <person name="Kohler A."/>
            <person name="Barry K."/>
            <person name="Baskaran P."/>
            <person name="Daum C."/>
            <person name="Fauchery L."/>
            <person name="Ihrmark K."/>
            <person name="Kuo A."/>
            <person name="LaButti K."/>
            <person name="Lipzen A."/>
            <person name="Morin E."/>
            <person name="Grigoriev I.V."/>
            <person name="Henrissat B."/>
            <person name="Lindahl B."/>
            <person name="Martin F."/>
        </authorList>
    </citation>
    <scope>NUCLEOTIDE SEQUENCE</scope>
    <source>
        <strain evidence="1">JB14</strain>
    </source>
</reference>